<gene>
    <name evidence="1" type="ordered locus">Clos_2067</name>
</gene>
<reference evidence="2" key="1">
    <citation type="submission" date="2007-10" db="EMBL/GenBank/DDBJ databases">
        <title>Complete genome of Alkaliphilus oremlandii OhILAs.</title>
        <authorList>
            <person name="Copeland A."/>
            <person name="Lucas S."/>
            <person name="Lapidus A."/>
            <person name="Barry K."/>
            <person name="Detter J.C."/>
            <person name="Glavina del Rio T."/>
            <person name="Hammon N."/>
            <person name="Israni S."/>
            <person name="Dalin E."/>
            <person name="Tice H."/>
            <person name="Pitluck S."/>
            <person name="Chain P."/>
            <person name="Malfatti S."/>
            <person name="Shin M."/>
            <person name="Vergez L."/>
            <person name="Schmutz J."/>
            <person name="Larimer F."/>
            <person name="Land M."/>
            <person name="Hauser L."/>
            <person name="Kyrpides N."/>
            <person name="Mikhailova N."/>
            <person name="Stolz J.F."/>
            <person name="Dawson A."/>
            <person name="Fisher E."/>
            <person name="Crable B."/>
            <person name="Perera E."/>
            <person name="Lisak J."/>
            <person name="Ranganathan M."/>
            <person name="Basu P."/>
            <person name="Richardson P."/>
        </authorList>
    </citation>
    <scope>NUCLEOTIDE SEQUENCE [LARGE SCALE GENOMIC DNA]</scope>
    <source>
        <strain evidence="2">OhILAs</strain>
    </source>
</reference>
<dbReference type="HOGENOM" id="CLU_1913438_0_0_9"/>
<protein>
    <submittedName>
        <fullName evidence="1">Uncharacterized protein</fullName>
    </submittedName>
</protein>
<evidence type="ECO:0000313" key="2">
    <source>
        <dbReference type="Proteomes" id="UP000000269"/>
    </source>
</evidence>
<dbReference type="RefSeq" id="WP_012159912.1">
    <property type="nucleotide sequence ID" value="NC_009922.1"/>
</dbReference>
<name>A8MIH1_ALKOO</name>
<dbReference type="AlphaFoldDB" id="A8MIH1"/>
<dbReference type="OrthoDB" id="1913818at2"/>
<keyword evidence="2" id="KW-1185">Reference proteome</keyword>
<accession>A8MIH1</accession>
<dbReference type="eggNOG" id="ENOG50331JD">
    <property type="taxonomic scope" value="Bacteria"/>
</dbReference>
<organism evidence="1 2">
    <name type="scientific">Alkaliphilus oremlandii (strain OhILAs)</name>
    <name type="common">Clostridium oremlandii (strain OhILAs)</name>
    <dbReference type="NCBI Taxonomy" id="350688"/>
    <lineage>
        <taxon>Bacteria</taxon>
        <taxon>Bacillati</taxon>
        <taxon>Bacillota</taxon>
        <taxon>Clostridia</taxon>
        <taxon>Peptostreptococcales</taxon>
        <taxon>Natronincolaceae</taxon>
        <taxon>Alkaliphilus</taxon>
    </lineage>
</organism>
<evidence type="ECO:0000313" key="1">
    <source>
        <dbReference type="EMBL" id="ABW19603.1"/>
    </source>
</evidence>
<dbReference type="EMBL" id="CP000853">
    <property type="protein sequence ID" value="ABW19603.1"/>
    <property type="molecule type" value="Genomic_DNA"/>
</dbReference>
<dbReference type="KEGG" id="aoe:Clos_2067"/>
<dbReference type="InterPro" id="IPR046650">
    <property type="entry name" value="DUF6762"/>
</dbReference>
<dbReference type="Proteomes" id="UP000000269">
    <property type="component" value="Chromosome"/>
</dbReference>
<sequence>METIKLSLYEKNKETGIFEDLLGAYVLEDHVALLDKAYAVDENGLKVHLYLTVAGEVEDSEYEAIYEQYDGEGFNDMDVTIEEVEDSYNPTWLFIFDFIADSDEMGEMIDHILEIHNSELERILKNIRTTK</sequence>
<proteinExistence type="predicted"/>
<dbReference type="Pfam" id="PF20548">
    <property type="entry name" value="DUF6762"/>
    <property type="match status" value="1"/>
</dbReference>
<dbReference type="STRING" id="350688.Clos_2067"/>